<feature type="compositionally biased region" description="Low complexity" evidence="1">
    <location>
        <begin position="235"/>
        <end position="247"/>
    </location>
</feature>
<feature type="region of interest" description="Disordered" evidence="1">
    <location>
        <begin position="226"/>
        <end position="317"/>
    </location>
</feature>
<evidence type="ECO:0000313" key="2">
    <source>
        <dbReference type="EMBL" id="KAF3569200.1"/>
    </source>
</evidence>
<dbReference type="EMBL" id="QGKV02000759">
    <property type="protein sequence ID" value="KAF3569200.1"/>
    <property type="molecule type" value="Genomic_DNA"/>
</dbReference>
<proteinExistence type="predicted"/>
<gene>
    <name evidence="2" type="ORF">DY000_02016181</name>
</gene>
<protein>
    <recommendedName>
        <fullName evidence="4">DUF1204 domain-containing protein</fullName>
    </recommendedName>
</protein>
<reference evidence="2 3" key="1">
    <citation type="journal article" date="2020" name="BMC Genomics">
        <title>Intraspecific diversification of the crop wild relative Brassica cretica Lam. using demographic model selection.</title>
        <authorList>
            <person name="Kioukis A."/>
            <person name="Michalopoulou V.A."/>
            <person name="Briers L."/>
            <person name="Pirintsos S."/>
            <person name="Studholme D.J."/>
            <person name="Pavlidis P."/>
            <person name="Sarris P.F."/>
        </authorList>
    </citation>
    <scope>NUCLEOTIDE SEQUENCE [LARGE SCALE GENOMIC DNA]</scope>
    <source>
        <strain evidence="3">cv. PFS-1207/04</strain>
    </source>
</reference>
<feature type="region of interest" description="Disordered" evidence="1">
    <location>
        <begin position="751"/>
        <end position="783"/>
    </location>
</feature>
<sequence>MSSSFSFPRPTTTTDDLEDLYTVYGVDPAVVLDLASASETPDTVRGGYCRAYLSFFQSCGLSFPIPEPVLEILAELGLSFTQILPNFLRHLIAFLVRARERRVFPSVFIIEDVNYRDEKWREQFFVFKVDQASMGDFDSSRLPRNWAENIVHSGSSLKSDAIWGLIGVLRRGRSDWTSFDQSRIRADFAMPGGTNRPPPVIGSFDDEAERSREVIATSSIQAQSLDRSARQLMTRSSFRTSGSVSRSRASDRPPLIPIRDSDDEDVLGERRSSVSLSPGSEDEVVAASRKRRRSSKAALPGPSCSRRESTVRGLASGGDDPLFAAQDDLISLAGRMRSAGCRLPSLGSATEKEAYAKVAVASSKVMEAFNEYVVAMEDRVEVFRNDKEIENIKSLKEKWVNKKKDVSAEIQLQEVVSNIDLLNELKDGGLNVDAELTRLKEMENDCEGLVALAAVSDCAEQIRSGDVSETLTEVLREETRLPRASPQEGKDLEGEKSAACTKSGSPTGSEGRDLPPKKAKTTGADHRLGASGDTVVIGSFPIPRIVLSRMIRKAMEANNEFAATLERSLQDVPRSDELYKIKKVVWELKLGLKMAQDRERANAAQLAAAKKLGNQAALLEARLRVVSNERKSAPEQVSFLEAKAKSSANKFTDDLCRATYDTKNALADNYLDVLASLKEKWEKKKATTDCEARLREVMANIDLLKEIMDNNLLASDELLRLRTKEVKLGSELDVMVVSDFPVEKLDMPQITEDLPEDSEMNDTGDKTKRMGGQFGDGEFDVEE</sequence>
<keyword evidence="3" id="KW-1185">Reference proteome</keyword>
<evidence type="ECO:0000256" key="1">
    <source>
        <dbReference type="SAM" id="MobiDB-lite"/>
    </source>
</evidence>
<evidence type="ECO:0000313" key="3">
    <source>
        <dbReference type="Proteomes" id="UP000266723"/>
    </source>
</evidence>
<dbReference type="InterPro" id="IPR012436">
    <property type="entry name" value="DUF1633"/>
</dbReference>
<feature type="compositionally biased region" description="Acidic residues" evidence="1">
    <location>
        <begin position="753"/>
        <end position="762"/>
    </location>
</feature>
<evidence type="ECO:0008006" key="4">
    <source>
        <dbReference type="Google" id="ProtNLM"/>
    </source>
</evidence>
<feature type="region of interest" description="Disordered" evidence="1">
    <location>
        <begin position="475"/>
        <end position="530"/>
    </location>
</feature>
<accession>A0ABQ7DBW1</accession>
<name>A0ABQ7DBW1_BRACR</name>
<dbReference type="Pfam" id="PF07794">
    <property type="entry name" value="DUF1633"/>
    <property type="match status" value="1"/>
</dbReference>
<dbReference type="Proteomes" id="UP000266723">
    <property type="component" value="Unassembled WGS sequence"/>
</dbReference>
<organism evidence="2 3">
    <name type="scientific">Brassica cretica</name>
    <name type="common">Mustard</name>
    <dbReference type="NCBI Taxonomy" id="69181"/>
    <lineage>
        <taxon>Eukaryota</taxon>
        <taxon>Viridiplantae</taxon>
        <taxon>Streptophyta</taxon>
        <taxon>Embryophyta</taxon>
        <taxon>Tracheophyta</taxon>
        <taxon>Spermatophyta</taxon>
        <taxon>Magnoliopsida</taxon>
        <taxon>eudicotyledons</taxon>
        <taxon>Gunneridae</taxon>
        <taxon>Pentapetalae</taxon>
        <taxon>rosids</taxon>
        <taxon>malvids</taxon>
        <taxon>Brassicales</taxon>
        <taxon>Brassicaceae</taxon>
        <taxon>Brassiceae</taxon>
        <taxon>Brassica</taxon>
    </lineage>
</organism>
<comment type="caution">
    <text evidence="2">The sequence shown here is derived from an EMBL/GenBank/DDBJ whole genome shotgun (WGS) entry which is preliminary data.</text>
</comment>